<dbReference type="EMBL" id="JANBPW010001917">
    <property type="protein sequence ID" value="KAJ1942628.1"/>
    <property type="molecule type" value="Genomic_DNA"/>
</dbReference>
<name>A0ACC1J999_9FUNG</name>
<accession>A0ACC1J999</accession>
<comment type="caution">
    <text evidence="1">The sequence shown here is derived from an EMBL/GenBank/DDBJ whole genome shotgun (WGS) entry which is preliminary data.</text>
</comment>
<evidence type="ECO:0000313" key="2">
    <source>
        <dbReference type="Proteomes" id="UP001150603"/>
    </source>
</evidence>
<organism evidence="1 2">
    <name type="scientific">Linderina macrospora</name>
    <dbReference type="NCBI Taxonomy" id="4868"/>
    <lineage>
        <taxon>Eukaryota</taxon>
        <taxon>Fungi</taxon>
        <taxon>Fungi incertae sedis</taxon>
        <taxon>Zoopagomycota</taxon>
        <taxon>Kickxellomycotina</taxon>
        <taxon>Kickxellomycetes</taxon>
        <taxon>Kickxellales</taxon>
        <taxon>Kickxellaceae</taxon>
        <taxon>Linderina</taxon>
    </lineage>
</organism>
<gene>
    <name evidence="1" type="ORF">FBU59_003144</name>
</gene>
<proteinExistence type="predicted"/>
<protein>
    <submittedName>
        <fullName evidence="1">Uncharacterized protein</fullName>
    </submittedName>
</protein>
<keyword evidence="2" id="KW-1185">Reference proteome</keyword>
<dbReference type="Proteomes" id="UP001150603">
    <property type="component" value="Unassembled WGS sequence"/>
</dbReference>
<reference evidence="1" key="1">
    <citation type="submission" date="2022-07" db="EMBL/GenBank/DDBJ databases">
        <title>Phylogenomic reconstructions and comparative analyses of Kickxellomycotina fungi.</title>
        <authorList>
            <person name="Reynolds N.K."/>
            <person name="Stajich J.E."/>
            <person name="Barry K."/>
            <person name="Grigoriev I.V."/>
            <person name="Crous P."/>
            <person name="Smith M.E."/>
        </authorList>
    </citation>
    <scope>NUCLEOTIDE SEQUENCE</scope>
    <source>
        <strain evidence="1">NRRL 5244</strain>
    </source>
</reference>
<sequence>MKPRFKELYKHTPTGREVRQRRLSHEAQLRRSHREQLFMGKRLRYRLTEDSETESEYEFTPSDTALITKGLKSTKKGERLDALKNLSTKLEHPSEELRRFVSHGDCIDLLLTIISATETDEKLLSVWCLTNIAANESALAEKILPTTPHLINLISSDNLVVMISVWALGNLAAENKEMREHLFANGVLKPLVELASTTASNKILQTACFALSNMARRPNTFFDEFFALDLHTALAKQLAKFKSDKSCVTEISWVYAYLAASSSESQIDQLLASGAVEQLLNYAGTVDPPGASLIPIIRTLGNIVAGTDAQTHSIVRMPQFVPLIVRCIKSSNSRAVEKESLWVLSSVTAAKPDIDAFVSAGIVDELTKIVETQNFDIRKEAAFSLLNIAIAGERLEELPNKRLVSAFVEFIRSQDQELVRLGTQYLQILLTQIKDRQGVELLKKVDGGIDALENAVAVSEDDDVRATGSALIDIYYGEDSTKME</sequence>
<evidence type="ECO:0000313" key="1">
    <source>
        <dbReference type="EMBL" id="KAJ1942628.1"/>
    </source>
</evidence>